<reference evidence="1 2" key="1">
    <citation type="submission" date="2024-11" db="EMBL/GenBank/DDBJ databases">
        <title>Adaptive evolution of stress response genes in parasites aligns with host niche diversity.</title>
        <authorList>
            <person name="Hahn C."/>
            <person name="Resl P."/>
        </authorList>
    </citation>
    <scope>NUCLEOTIDE SEQUENCE [LARGE SCALE GENOMIC DNA]</scope>
    <source>
        <strain evidence="1">EGGRZ-B1_66</strain>
        <tissue evidence="1">Body</tissue>
    </source>
</reference>
<comment type="caution">
    <text evidence="1">The sequence shown here is derived from an EMBL/GenBank/DDBJ whole genome shotgun (WGS) entry which is preliminary data.</text>
</comment>
<dbReference type="SUPFAM" id="SSF53098">
    <property type="entry name" value="Ribonuclease H-like"/>
    <property type="match status" value="1"/>
</dbReference>
<organism evidence="1 2">
    <name type="scientific">Cichlidogyrus casuarinus</name>
    <dbReference type="NCBI Taxonomy" id="1844966"/>
    <lineage>
        <taxon>Eukaryota</taxon>
        <taxon>Metazoa</taxon>
        <taxon>Spiralia</taxon>
        <taxon>Lophotrochozoa</taxon>
        <taxon>Platyhelminthes</taxon>
        <taxon>Monogenea</taxon>
        <taxon>Monopisthocotylea</taxon>
        <taxon>Dactylogyridea</taxon>
        <taxon>Ancyrocephalidae</taxon>
        <taxon>Cichlidogyrus</taxon>
    </lineage>
</organism>
<dbReference type="EMBL" id="JBJKFK010002859">
    <property type="protein sequence ID" value="KAL3310543.1"/>
    <property type="molecule type" value="Genomic_DNA"/>
</dbReference>
<name>A0ABD2PTZ4_9PLAT</name>
<accession>A0ABD2PTZ4</accession>
<proteinExistence type="predicted"/>
<dbReference type="AlphaFoldDB" id="A0ABD2PTZ4"/>
<dbReference type="Proteomes" id="UP001626550">
    <property type="component" value="Unassembled WGS sequence"/>
</dbReference>
<sequence>MRVRWSSTLEMLQSIHSQLASINFVVETDASKFAQLRSFSWRDSDEILDLITLLRAFATPTTLFSAEHQPTLHLVRPALIDQQALLAEFERRLTPVVDSPLLLTAQYFDPNERRTTFFSHHWKEVQH</sequence>
<dbReference type="InterPro" id="IPR012337">
    <property type="entry name" value="RNaseH-like_sf"/>
</dbReference>
<evidence type="ECO:0000313" key="2">
    <source>
        <dbReference type="Proteomes" id="UP001626550"/>
    </source>
</evidence>
<gene>
    <name evidence="1" type="ORF">Ciccas_010891</name>
</gene>
<evidence type="ECO:0000313" key="1">
    <source>
        <dbReference type="EMBL" id="KAL3310543.1"/>
    </source>
</evidence>
<keyword evidence="2" id="KW-1185">Reference proteome</keyword>
<protein>
    <submittedName>
        <fullName evidence="1">Uncharacterized protein</fullName>
    </submittedName>
</protein>